<feature type="transmembrane region" description="Helical" evidence="1">
    <location>
        <begin position="20"/>
        <end position="39"/>
    </location>
</feature>
<dbReference type="EMBL" id="AMZH03034089">
    <property type="protein sequence ID" value="RRT32059.1"/>
    <property type="molecule type" value="Genomic_DNA"/>
</dbReference>
<organism evidence="2 3">
    <name type="scientific">Ensete ventricosum</name>
    <name type="common">Abyssinian banana</name>
    <name type="synonym">Musa ensete</name>
    <dbReference type="NCBI Taxonomy" id="4639"/>
    <lineage>
        <taxon>Eukaryota</taxon>
        <taxon>Viridiplantae</taxon>
        <taxon>Streptophyta</taxon>
        <taxon>Embryophyta</taxon>
        <taxon>Tracheophyta</taxon>
        <taxon>Spermatophyta</taxon>
        <taxon>Magnoliopsida</taxon>
        <taxon>Liliopsida</taxon>
        <taxon>Zingiberales</taxon>
        <taxon>Musaceae</taxon>
        <taxon>Ensete</taxon>
    </lineage>
</organism>
<proteinExistence type="predicted"/>
<evidence type="ECO:0000313" key="3">
    <source>
        <dbReference type="Proteomes" id="UP000287651"/>
    </source>
</evidence>
<comment type="caution">
    <text evidence="2">The sequence shown here is derived from an EMBL/GenBank/DDBJ whole genome shotgun (WGS) entry which is preliminary data.</text>
</comment>
<protein>
    <submittedName>
        <fullName evidence="2">Uncharacterized protein</fullName>
    </submittedName>
</protein>
<accession>A0A426WXU8</accession>
<name>A0A426WXU8_ENSVE</name>
<keyword evidence="1" id="KW-0472">Membrane</keyword>
<evidence type="ECO:0000313" key="2">
    <source>
        <dbReference type="EMBL" id="RRT32059.1"/>
    </source>
</evidence>
<reference evidence="2 3" key="1">
    <citation type="journal article" date="2014" name="Agronomy (Basel)">
        <title>A Draft Genome Sequence for Ensete ventricosum, the Drought-Tolerant Tree Against Hunger.</title>
        <authorList>
            <person name="Harrison J."/>
            <person name="Moore K.A."/>
            <person name="Paszkiewicz K."/>
            <person name="Jones T."/>
            <person name="Grant M."/>
            <person name="Ambacheew D."/>
            <person name="Muzemil S."/>
            <person name="Studholme D.J."/>
        </authorList>
    </citation>
    <scope>NUCLEOTIDE SEQUENCE [LARGE SCALE GENOMIC DNA]</scope>
</reference>
<dbReference type="Proteomes" id="UP000287651">
    <property type="component" value="Unassembled WGS sequence"/>
</dbReference>
<sequence length="114" mass="13178">MRCRRARFRCKDKLFLKCHIQLNQLWFLMQCSLISGYFYDFIEERTMMLKVFPDDDLGSTAHDHKKKQEKGIYMIPTAMMPSISMLALPEHGNVFVLGANTSRVGIGITLMQDG</sequence>
<gene>
    <name evidence="2" type="ORF">B296_00042664</name>
</gene>
<keyword evidence="1" id="KW-1133">Transmembrane helix</keyword>
<dbReference type="AlphaFoldDB" id="A0A426WXU8"/>
<keyword evidence="1" id="KW-0812">Transmembrane</keyword>
<evidence type="ECO:0000256" key="1">
    <source>
        <dbReference type="SAM" id="Phobius"/>
    </source>
</evidence>